<dbReference type="EMBL" id="JACCJC010000130">
    <property type="protein sequence ID" value="KAF6223865.1"/>
    <property type="molecule type" value="Genomic_DNA"/>
</dbReference>
<evidence type="ECO:0000313" key="2">
    <source>
        <dbReference type="Proteomes" id="UP000578531"/>
    </source>
</evidence>
<dbReference type="RefSeq" id="XP_037158177.1">
    <property type="nucleotide sequence ID" value="XM_037314935.1"/>
</dbReference>
<accession>A0A8H6FD18</accession>
<comment type="caution">
    <text evidence="1">The sequence shown here is derived from an EMBL/GenBank/DDBJ whole genome shotgun (WGS) entry which is preliminary data.</text>
</comment>
<sequence length="55" mass="5976">MLTALAALHPAKILATVPALKNPSLEANYRVSKIRHKDDASRLVATRDIPPEVTT</sequence>
<dbReference type="AlphaFoldDB" id="A0A8H6FD18"/>
<organism evidence="1 2">
    <name type="scientific">Letharia columbiana</name>
    <dbReference type="NCBI Taxonomy" id="112416"/>
    <lineage>
        <taxon>Eukaryota</taxon>
        <taxon>Fungi</taxon>
        <taxon>Dikarya</taxon>
        <taxon>Ascomycota</taxon>
        <taxon>Pezizomycotina</taxon>
        <taxon>Lecanoromycetes</taxon>
        <taxon>OSLEUM clade</taxon>
        <taxon>Lecanoromycetidae</taxon>
        <taxon>Lecanorales</taxon>
        <taxon>Lecanorineae</taxon>
        <taxon>Parmeliaceae</taxon>
        <taxon>Letharia</taxon>
    </lineage>
</organism>
<reference evidence="1 2" key="1">
    <citation type="journal article" date="2020" name="Genomics">
        <title>Complete, high-quality genomes from long-read metagenomic sequencing of two wolf lichen thalli reveals enigmatic genome architecture.</title>
        <authorList>
            <person name="McKenzie S.K."/>
            <person name="Walston R.F."/>
            <person name="Allen J.L."/>
        </authorList>
    </citation>
    <scope>NUCLEOTIDE SEQUENCE [LARGE SCALE GENOMIC DNA]</scope>
    <source>
        <strain evidence="1">WasteWater2</strain>
    </source>
</reference>
<dbReference type="GeneID" id="59294738"/>
<keyword evidence="2" id="KW-1185">Reference proteome</keyword>
<proteinExistence type="predicted"/>
<gene>
    <name evidence="1" type="ORF">HO173_013110</name>
</gene>
<name>A0A8H6FD18_9LECA</name>
<evidence type="ECO:0000313" key="1">
    <source>
        <dbReference type="EMBL" id="KAF6223865.1"/>
    </source>
</evidence>
<dbReference type="Proteomes" id="UP000578531">
    <property type="component" value="Unassembled WGS sequence"/>
</dbReference>
<protein>
    <submittedName>
        <fullName evidence="1">Uncharacterized protein</fullName>
    </submittedName>
</protein>